<evidence type="ECO:0000256" key="1">
    <source>
        <dbReference type="SAM" id="MobiDB-lite"/>
    </source>
</evidence>
<name>D6Z2U8_DESAT</name>
<gene>
    <name evidence="2" type="ordered locus">DaAHT2_1175</name>
</gene>
<dbReference type="InParanoid" id="D6Z2U8"/>
<dbReference type="AlphaFoldDB" id="D6Z2U8"/>
<accession>D6Z2U8</accession>
<dbReference type="HOGENOM" id="CLU_658453_0_0_7"/>
<evidence type="ECO:0000313" key="3">
    <source>
        <dbReference type="Proteomes" id="UP000001508"/>
    </source>
</evidence>
<sequence>MPLKPILILVLFTLLTMPASLAMGQRLQHPLLDEMPPGEAALVKQAFAAPAGELPTLLSGEGHGKLAIAPPDRFVYAIIDGKDLSYPYRDENGDQRRQQAFTQLTAKVSYQSPEPGETGGELFAVARYRLINNYRADLSHYPPAAADIDADYSYSFAEGGLIDGLSHDPAQEFLFDFSTDPIPVGISDLTLYVVFRGAAAQHGRNGKLAMGVRELSEPDHHVFWNSSDQVVIDKQLYTAEQIRRDPELFSYVDFNNNGILNEEGEPYIDPYPVSFEVIFSAREPQKGAGRHYLAAAIRDLPPARHSRLIVLTDQPAPQTSWITAISYDDPRDRTAWVVNHYAFQSAAVRTSPRFFASPLNPEGYAYRGIRQHHFLAEFQCSIIDRQVVMDPDPCPDFATERPAPKNPAPYPVQIHQP</sequence>
<dbReference type="EMBL" id="CP001940">
    <property type="protein sequence ID" value="ADH85873.1"/>
    <property type="molecule type" value="Genomic_DNA"/>
</dbReference>
<feature type="region of interest" description="Disordered" evidence="1">
    <location>
        <begin position="395"/>
        <end position="417"/>
    </location>
</feature>
<dbReference type="Proteomes" id="UP000001508">
    <property type="component" value="Chromosome"/>
</dbReference>
<dbReference type="eggNOG" id="ENOG503410X">
    <property type="taxonomic scope" value="Bacteria"/>
</dbReference>
<keyword evidence="3" id="KW-1185">Reference proteome</keyword>
<organism evidence="2 3">
    <name type="scientific">Desulfurivibrio alkaliphilus (strain DSM 19089 / UNIQEM U267 / AHT2)</name>
    <dbReference type="NCBI Taxonomy" id="589865"/>
    <lineage>
        <taxon>Bacteria</taxon>
        <taxon>Pseudomonadati</taxon>
        <taxon>Thermodesulfobacteriota</taxon>
        <taxon>Desulfobulbia</taxon>
        <taxon>Desulfobulbales</taxon>
        <taxon>Desulfobulbaceae</taxon>
        <taxon>Desulfurivibrio</taxon>
    </lineage>
</organism>
<dbReference type="OrthoDB" id="5411299at2"/>
<protein>
    <submittedName>
        <fullName evidence="2">Uncharacterized protein</fullName>
    </submittedName>
</protein>
<proteinExistence type="predicted"/>
<dbReference type="KEGG" id="dak:DaAHT2_1175"/>
<dbReference type="RefSeq" id="WP_013163402.1">
    <property type="nucleotide sequence ID" value="NC_014216.1"/>
</dbReference>
<reference evidence="3" key="1">
    <citation type="submission" date="2010-02" db="EMBL/GenBank/DDBJ databases">
        <title>Complete sequence of Desulfurivibrio alkaliphilus AHT2.</title>
        <authorList>
            <consortium name="US DOE Joint Genome Institute"/>
            <person name="Pitluck S."/>
            <person name="Chertkov O."/>
            <person name="Detter J.C."/>
            <person name="Han C."/>
            <person name="Tapia R."/>
            <person name="Larimer F."/>
            <person name="Land M."/>
            <person name="Hauser L."/>
            <person name="Kyrpides N."/>
            <person name="Mikhailova N."/>
            <person name="Sorokin D.Y."/>
            <person name="Muyzer G."/>
            <person name="Woyke T."/>
        </authorList>
    </citation>
    <scope>NUCLEOTIDE SEQUENCE [LARGE SCALE GENOMIC DNA]</scope>
    <source>
        <strain evidence="3">DSM 19089 / UNIQEM U267 / AHT2</strain>
    </source>
</reference>
<evidence type="ECO:0000313" key="2">
    <source>
        <dbReference type="EMBL" id="ADH85873.1"/>
    </source>
</evidence>